<evidence type="ECO:0000256" key="2">
    <source>
        <dbReference type="PIRSR" id="PIRSR602401-1"/>
    </source>
</evidence>
<keyword evidence="4" id="KW-1185">Reference proteome</keyword>
<evidence type="ECO:0008006" key="5">
    <source>
        <dbReference type="Google" id="ProtNLM"/>
    </source>
</evidence>
<keyword evidence="2" id="KW-0479">Metal-binding</keyword>
<dbReference type="GO" id="GO:0016705">
    <property type="term" value="F:oxidoreductase activity, acting on paired donors, with incorporation or reduction of molecular oxygen"/>
    <property type="evidence" value="ECO:0007669"/>
    <property type="project" value="InterPro"/>
</dbReference>
<keyword evidence="2" id="KW-0408">Iron</keyword>
<dbReference type="InterPro" id="IPR002401">
    <property type="entry name" value="Cyt_P450_E_grp-I"/>
</dbReference>
<comment type="cofactor">
    <cofactor evidence="2">
        <name>heme</name>
        <dbReference type="ChEBI" id="CHEBI:30413"/>
    </cofactor>
</comment>
<dbReference type="SUPFAM" id="SSF48264">
    <property type="entry name" value="Cytochrome P450"/>
    <property type="match status" value="1"/>
</dbReference>
<dbReference type="InterPro" id="IPR001128">
    <property type="entry name" value="Cyt_P450"/>
</dbReference>
<keyword evidence="2" id="KW-0349">Heme</keyword>
<dbReference type="PANTHER" id="PTHR24305">
    <property type="entry name" value="CYTOCHROME P450"/>
    <property type="match status" value="1"/>
</dbReference>
<accession>A0A0B8N5D4</accession>
<dbReference type="GO" id="GO:0005506">
    <property type="term" value="F:iron ion binding"/>
    <property type="evidence" value="ECO:0007669"/>
    <property type="project" value="InterPro"/>
</dbReference>
<proteinExistence type="inferred from homology"/>
<dbReference type="PRINTS" id="PR00463">
    <property type="entry name" value="EP450I"/>
</dbReference>
<dbReference type="Proteomes" id="UP000053095">
    <property type="component" value="Unassembled WGS sequence"/>
</dbReference>
<dbReference type="GO" id="GO:0004497">
    <property type="term" value="F:monooxygenase activity"/>
    <property type="evidence" value="ECO:0007669"/>
    <property type="project" value="InterPro"/>
</dbReference>
<dbReference type="FunFam" id="1.10.630.10:FF:000051">
    <property type="entry name" value="Cytochrome P450 monooxygenase (Fum15)"/>
    <property type="match status" value="1"/>
</dbReference>
<protein>
    <recommendedName>
        <fullName evidence="5">Cytochrome P450 monooxygenase</fullName>
    </recommendedName>
</protein>
<dbReference type="PANTHER" id="PTHR24305:SF166">
    <property type="entry name" value="CYTOCHROME P450 12A4, MITOCHONDRIAL-RELATED"/>
    <property type="match status" value="1"/>
</dbReference>
<sequence length="552" mass="63071">MLLFTEELAVNLTISVAETVVLLWSTDYVSGWSFKGLFSVVFATNLALQLFWDLVIYPFCVNPLRHLARVPGKTNQTRIIMDSPRGRLPLEWMRTIPNDGLLHFRDAFQRSYLVATNHQALLDIMSTNTYDFEKPWKVRAFLARILGFGLILSEGNAHRIQRKALTPAFNIKNIRKLYTLMWEKTKILLEQLEKEARENPMEGMNESSRSGKVEMSVWASRLTLDVIGPVAMGRDFQSLINKENKVADSFLAILEPSREKLIFLGVNFILPQWFARRIPWRLNRVVDRETGFLRAVCHDIVREKREALKSHKVDTEELEADILGTIMLRGEFSDDELVDQMLTFLAAGHETTASALTWACYLLCLHPDIQTRLREEIHAIIPSADHAITWDQLESMPLLNGVCQEVLRLYPTVPATIREAVRDTTVANTRIPRGTHIILCPYAINRSPNFWGETGEQFIPERWIDTDDKGNSIVNHHGGAPTNFAQITFLHGQRSCIGKDFARAELRCAVAGVVGRFVMEMQRPEEEIHIAGAVTTKPKEGMHLKMTRVERW</sequence>
<evidence type="ECO:0000313" key="4">
    <source>
        <dbReference type="Proteomes" id="UP000053095"/>
    </source>
</evidence>
<dbReference type="GO" id="GO:0020037">
    <property type="term" value="F:heme binding"/>
    <property type="evidence" value="ECO:0007669"/>
    <property type="project" value="InterPro"/>
</dbReference>
<dbReference type="InterPro" id="IPR050121">
    <property type="entry name" value="Cytochrome_P450_monoxygenase"/>
</dbReference>
<gene>
    <name evidence="3" type="ORF">TCE0_050f18158</name>
</gene>
<dbReference type="Pfam" id="PF00067">
    <property type="entry name" value="p450"/>
    <property type="match status" value="1"/>
</dbReference>
<evidence type="ECO:0000256" key="1">
    <source>
        <dbReference type="ARBA" id="ARBA00010617"/>
    </source>
</evidence>
<dbReference type="PRINTS" id="PR00385">
    <property type="entry name" value="P450"/>
</dbReference>
<dbReference type="EMBL" id="DF933846">
    <property type="protein sequence ID" value="GAM43387.1"/>
    <property type="molecule type" value="Genomic_DNA"/>
</dbReference>
<dbReference type="InterPro" id="IPR036396">
    <property type="entry name" value="Cyt_P450_sf"/>
</dbReference>
<dbReference type="AlphaFoldDB" id="A0A0B8N5D4"/>
<dbReference type="CDD" id="cd11069">
    <property type="entry name" value="CYP_FUM15-like"/>
    <property type="match status" value="1"/>
</dbReference>
<evidence type="ECO:0000313" key="3">
    <source>
        <dbReference type="EMBL" id="GAM43387.1"/>
    </source>
</evidence>
<reference evidence="4" key="1">
    <citation type="journal article" date="2015" name="Genome Announc.">
        <title>Draft genome sequence of Talaromyces cellulolyticus strain Y-94, a source of lignocellulosic biomass-degrading enzymes.</title>
        <authorList>
            <person name="Fujii T."/>
            <person name="Koike H."/>
            <person name="Sawayama S."/>
            <person name="Yano S."/>
            <person name="Inoue H."/>
        </authorList>
    </citation>
    <scope>NUCLEOTIDE SEQUENCE [LARGE SCALE GENOMIC DNA]</scope>
    <source>
        <strain evidence="4">Y-94</strain>
    </source>
</reference>
<dbReference type="Gene3D" id="1.10.630.10">
    <property type="entry name" value="Cytochrome P450"/>
    <property type="match status" value="1"/>
</dbReference>
<comment type="similarity">
    <text evidence="1">Belongs to the cytochrome P450 family.</text>
</comment>
<organism evidence="3 4">
    <name type="scientific">Talaromyces pinophilus</name>
    <name type="common">Penicillium pinophilum</name>
    <dbReference type="NCBI Taxonomy" id="128442"/>
    <lineage>
        <taxon>Eukaryota</taxon>
        <taxon>Fungi</taxon>
        <taxon>Dikarya</taxon>
        <taxon>Ascomycota</taxon>
        <taxon>Pezizomycotina</taxon>
        <taxon>Eurotiomycetes</taxon>
        <taxon>Eurotiomycetidae</taxon>
        <taxon>Eurotiales</taxon>
        <taxon>Trichocomaceae</taxon>
        <taxon>Talaromyces</taxon>
        <taxon>Talaromyces sect. Talaromyces</taxon>
    </lineage>
</organism>
<name>A0A0B8N5D4_TALPI</name>
<feature type="binding site" description="axial binding residue" evidence="2">
    <location>
        <position position="496"/>
    </location>
    <ligand>
        <name>heme</name>
        <dbReference type="ChEBI" id="CHEBI:30413"/>
    </ligand>
    <ligandPart>
        <name>Fe</name>
        <dbReference type="ChEBI" id="CHEBI:18248"/>
    </ligandPart>
</feature>